<evidence type="ECO:0000256" key="1">
    <source>
        <dbReference type="SAM" id="MobiDB-lite"/>
    </source>
</evidence>
<dbReference type="AlphaFoldDB" id="A0A084AEY3"/>
<keyword evidence="3" id="KW-1185">Reference proteome</keyword>
<protein>
    <submittedName>
        <fullName evidence="2">Uncharacterized protein</fullName>
    </submittedName>
</protein>
<proteinExistence type="predicted"/>
<evidence type="ECO:0000313" key="2">
    <source>
        <dbReference type="EMBL" id="KEY63862.1"/>
    </source>
</evidence>
<gene>
    <name evidence="2" type="ORF">S7711_11527</name>
</gene>
<name>A0A084AEY3_STACB</name>
<dbReference type="EMBL" id="KL649650">
    <property type="protein sequence ID" value="KEY63862.1"/>
    <property type="molecule type" value="Genomic_DNA"/>
</dbReference>
<dbReference type="OrthoDB" id="5142818at2759"/>
<feature type="region of interest" description="Disordered" evidence="1">
    <location>
        <begin position="210"/>
        <end position="232"/>
    </location>
</feature>
<accession>A0A084AEY3</accession>
<dbReference type="Proteomes" id="UP000028045">
    <property type="component" value="Unassembled WGS sequence"/>
</dbReference>
<organism evidence="2 3">
    <name type="scientific">Stachybotrys chartarum (strain CBS 109288 / IBT 7711)</name>
    <name type="common">Toxic black mold</name>
    <name type="synonym">Stilbospora chartarum</name>
    <dbReference type="NCBI Taxonomy" id="1280523"/>
    <lineage>
        <taxon>Eukaryota</taxon>
        <taxon>Fungi</taxon>
        <taxon>Dikarya</taxon>
        <taxon>Ascomycota</taxon>
        <taxon>Pezizomycotina</taxon>
        <taxon>Sordariomycetes</taxon>
        <taxon>Hypocreomycetidae</taxon>
        <taxon>Hypocreales</taxon>
        <taxon>Stachybotryaceae</taxon>
        <taxon>Stachybotrys</taxon>
    </lineage>
</organism>
<dbReference type="HOGENOM" id="CLU_075851_0_0_1"/>
<sequence length="309" mass="35576">MAKTKKTAIILRQERYRTSWIPFRLTQEQHGLNWPEGHWDTYLTSLVDVAGCLKVKVGRKVDDPEQAVLIIGECNFLGLHIVPSAFLTHGGRRLAWDSADDLNKFQQSTKCRELLHTLGYDENKPSSQLLSLRWEIGFCIGDASTVFDKLHGRVTLTTLTIPYSGTQEFKSWTLALRNAFGRFLPKVCEPGRLPPCFRWWSYTWVDDHDSQQDKTEQQSQESEQGARESPLVAVADEQSQATCYLFFRWNGRCATPEVEEKWAADAEEQKLWAAAVEAAMPPVAAWKKERWHIHIAPRYMDDEEIDFEE</sequence>
<evidence type="ECO:0000313" key="3">
    <source>
        <dbReference type="Proteomes" id="UP000028045"/>
    </source>
</evidence>
<reference evidence="2 3" key="1">
    <citation type="journal article" date="2014" name="BMC Genomics">
        <title>Comparative genome sequencing reveals chemotype-specific gene clusters in the toxigenic black mold Stachybotrys.</title>
        <authorList>
            <person name="Semeiks J."/>
            <person name="Borek D."/>
            <person name="Otwinowski Z."/>
            <person name="Grishin N.V."/>
        </authorList>
    </citation>
    <scope>NUCLEOTIDE SEQUENCE [LARGE SCALE GENOMIC DNA]</scope>
    <source>
        <strain evidence="3">CBS 109288 / IBT 7711</strain>
    </source>
</reference>